<sequence>MNDTVDSDKSTKEKDKSESGLDEKLNKIVECFQTMTQEQTRMCRAFIQLAELQKKALESIIDYTKLHNLKSVHKCNASKQYFETSSIYLRKS</sequence>
<protein>
    <submittedName>
        <fullName evidence="2">Uncharacterized protein</fullName>
    </submittedName>
</protein>
<dbReference type="AlphaFoldDB" id="A0A3P6T8K7"/>
<evidence type="ECO:0000313" key="2">
    <source>
        <dbReference type="EMBL" id="VDK63124.1"/>
    </source>
</evidence>
<gene>
    <name evidence="2" type="ORF">CGOC_LOCUS5635</name>
</gene>
<proteinExistence type="predicted"/>
<organism evidence="2 3">
    <name type="scientific">Cylicostephanus goldi</name>
    <name type="common">Nematode worm</name>
    <dbReference type="NCBI Taxonomy" id="71465"/>
    <lineage>
        <taxon>Eukaryota</taxon>
        <taxon>Metazoa</taxon>
        <taxon>Ecdysozoa</taxon>
        <taxon>Nematoda</taxon>
        <taxon>Chromadorea</taxon>
        <taxon>Rhabditida</taxon>
        <taxon>Rhabditina</taxon>
        <taxon>Rhabditomorpha</taxon>
        <taxon>Strongyloidea</taxon>
        <taxon>Strongylidae</taxon>
        <taxon>Cylicostephanus</taxon>
    </lineage>
</organism>
<dbReference type="OrthoDB" id="10585553at2759"/>
<dbReference type="EMBL" id="UYRV01017380">
    <property type="protein sequence ID" value="VDK63124.1"/>
    <property type="molecule type" value="Genomic_DNA"/>
</dbReference>
<dbReference type="Proteomes" id="UP000271889">
    <property type="component" value="Unassembled WGS sequence"/>
</dbReference>
<evidence type="ECO:0000256" key="1">
    <source>
        <dbReference type="SAM" id="MobiDB-lite"/>
    </source>
</evidence>
<reference evidence="2 3" key="1">
    <citation type="submission" date="2018-11" db="EMBL/GenBank/DDBJ databases">
        <authorList>
            <consortium name="Pathogen Informatics"/>
        </authorList>
    </citation>
    <scope>NUCLEOTIDE SEQUENCE [LARGE SCALE GENOMIC DNA]</scope>
</reference>
<evidence type="ECO:0000313" key="3">
    <source>
        <dbReference type="Proteomes" id="UP000271889"/>
    </source>
</evidence>
<accession>A0A3P6T8K7</accession>
<name>A0A3P6T8K7_CYLGO</name>
<feature type="region of interest" description="Disordered" evidence="1">
    <location>
        <begin position="1"/>
        <end position="21"/>
    </location>
</feature>
<keyword evidence="3" id="KW-1185">Reference proteome</keyword>